<dbReference type="SUPFAM" id="SSF55945">
    <property type="entry name" value="TATA-box binding protein-like"/>
    <property type="match status" value="1"/>
</dbReference>
<organism evidence="14 15">
    <name type="scientific">Panagrellus redivivus</name>
    <name type="common">Microworm</name>
    <dbReference type="NCBI Taxonomy" id="6233"/>
    <lineage>
        <taxon>Eukaryota</taxon>
        <taxon>Metazoa</taxon>
        <taxon>Ecdysozoa</taxon>
        <taxon>Nematoda</taxon>
        <taxon>Chromadorea</taxon>
        <taxon>Rhabditida</taxon>
        <taxon>Tylenchina</taxon>
        <taxon>Panagrolaimomorpha</taxon>
        <taxon>Panagrolaimoidea</taxon>
        <taxon>Panagrolaimidae</taxon>
        <taxon>Panagrellus</taxon>
    </lineage>
</organism>
<keyword evidence="7" id="KW-0456">Lyase</keyword>
<evidence type="ECO:0000256" key="9">
    <source>
        <dbReference type="ARBA" id="ARBA00023268"/>
    </source>
</evidence>
<dbReference type="GO" id="GO:0006285">
    <property type="term" value="P:base-excision repair, AP site formation"/>
    <property type="evidence" value="ECO:0007669"/>
    <property type="project" value="TreeGrafter"/>
</dbReference>
<evidence type="ECO:0000256" key="5">
    <source>
        <dbReference type="ARBA" id="ARBA00022801"/>
    </source>
</evidence>
<reference evidence="15" key="2">
    <citation type="submission" date="2020-10" db="UniProtKB">
        <authorList>
            <consortium name="WormBaseParasite"/>
        </authorList>
    </citation>
    <scope>IDENTIFICATION</scope>
</reference>
<keyword evidence="9" id="KW-0511">Multifunctional enzyme</keyword>
<evidence type="ECO:0000256" key="1">
    <source>
        <dbReference type="ARBA" id="ARBA00004123"/>
    </source>
</evidence>
<dbReference type="PANTHER" id="PTHR10242:SF2">
    <property type="entry name" value="N-GLYCOSYLASE_DNA LYASE"/>
    <property type="match status" value="1"/>
</dbReference>
<evidence type="ECO:0000256" key="12">
    <source>
        <dbReference type="ARBA" id="ARBA00073127"/>
    </source>
</evidence>
<evidence type="ECO:0000259" key="13">
    <source>
        <dbReference type="SMART" id="SM00478"/>
    </source>
</evidence>
<proteinExistence type="inferred from homology"/>
<keyword evidence="14" id="KW-1185">Reference proteome</keyword>
<name>A0A7E4ZVK9_PANRE</name>
<evidence type="ECO:0000313" key="15">
    <source>
        <dbReference type="WBParaSite" id="Pan_g19902.t1"/>
    </source>
</evidence>
<keyword evidence="5" id="KW-0378">Hydrolase</keyword>
<reference evidence="14" key="1">
    <citation type="journal article" date="2013" name="Genetics">
        <title>The draft genome and transcriptome of Panagrellus redivivus are shaped by the harsh demands of a free-living lifestyle.</title>
        <authorList>
            <person name="Srinivasan J."/>
            <person name="Dillman A.R."/>
            <person name="Macchietto M.G."/>
            <person name="Heikkinen L."/>
            <person name="Lakso M."/>
            <person name="Fracchia K.M."/>
            <person name="Antoshechkin I."/>
            <person name="Mortazavi A."/>
            <person name="Wong G."/>
            <person name="Sternberg P.W."/>
        </authorList>
    </citation>
    <scope>NUCLEOTIDE SEQUENCE [LARGE SCALE GENOMIC DNA]</scope>
    <source>
        <strain evidence="14">MT8872</strain>
    </source>
</reference>
<evidence type="ECO:0000313" key="14">
    <source>
        <dbReference type="Proteomes" id="UP000492821"/>
    </source>
</evidence>
<dbReference type="GO" id="GO:0006289">
    <property type="term" value="P:nucleotide-excision repair"/>
    <property type="evidence" value="ECO:0007669"/>
    <property type="project" value="InterPro"/>
</dbReference>
<dbReference type="SMART" id="SM00478">
    <property type="entry name" value="ENDO3c"/>
    <property type="match status" value="1"/>
</dbReference>
<dbReference type="GO" id="GO:0034039">
    <property type="term" value="F:8-oxo-7,8-dihydroguanine DNA N-glycosylase activity"/>
    <property type="evidence" value="ECO:0007669"/>
    <property type="project" value="TreeGrafter"/>
</dbReference>
<dbReference type="CDD" id="cd00056">
    <property type="entry name" value="ENDO3c"/>
    <property type="match status" value="1"/>
</dbReference>
<dbReference type="Gene3D" id="3.30.310.40">
    <property type="match status" value="1"/>
</dbReference>
<dbReference type="InterPro" id="IPR011257">
    <property type="entry name" value="DNA_glycosylase"/>
</dbReference>
<evidence type="ECO:0000256" key="2">
    <source>
        <dbReference type="ARBA" id="ARBA00010679"/>
    </source>
</evidence>
<dbReference type="FunFam" id="1.10.1670.10:FF:000005">
    <property type="entry name" value="N-glycosylase/DNA lyase OGG1"/>
    <property type="match status" value="1"/>
</dbReference>
<accession>A0A7E4ZVK9</accession>
<comment type="subcellular location">
    <subcellularLocation>
        <location evidence="1">Nucleus</location>
    </subcellularLocation>
</comment>
<keyword evidence="4" id="KW-0227">DNA damage</keyword>
<protein>
    <recommendedName>
        <fullName evidence="12">N-glycosylase/DNA lyase</fullName>
        <ecNumber evidence="3">4.2.99.18</ecNumber>
    </recommendedName>
</protein>
<keyword evidence="6" id="KW-0234">DNA repair</keyword>
<dbReference type="InterPro" id="IPR012904">
    <property type="entry name" value="OGG_N"/>
</dbReference>
<evidence type="ECO:0000256" key="10">
    <source>
        <dbReference type="ARBA" id="ARBA00023295"/>
    </source>
</evidence>
<keyword evidence="10" id="KW-0326">Glycosidase</keyword>
<dbReference type="Gene3D" id="1.10.1670.10">
    <property type="entry name" value="Helix-hairpin-Helix base-excision DNA repair enzymes (C-terminal)"/>
    <property type="match status" value="1"/>
</dbReference>
<dbReference type="GO" id="GO:0140078">
    <property type="term" value="F:class I DNA-(apurinic or apyrimidinic site) endonuclease activity"/>
    <property type="evidence" value="ECO:0007669"/>
    <property type="project" value="UniProtKB-EC"/>
</dbReference>
<dbReference type="InterPro" id="IPR003265">
    <property type="entry name" value="HhH-GPD_domain"/>
</dbReference>
<dbReference type="Pfam" id="PF00730">
    <property type="entry name" value="HhH-GPD"/>
    <property type="match status" value="1"/>
</dbReference>
<keyword evidence="8" id="KW-0539">Nucleus</keyword>
<dbReference type="AlphaFoldDB" id="A0A7E4ZVK9"/>
<evidence type="ECO:0000256" key="6">
    <source>
        <dbReference type="ARBA" id="ARBA00023204"/>
    </source>
</evidence>
<dbReference type="WBParaSite" id="Pan_g19902.t1">
    <property type="protein sequence ID" value="Pan_g19902.t1"/>
    <property type="gene ID" value="Pan_g19902"/>
</dbReference>
<comment type="similarity">
    <text evidence="2">Belongs to the type-1 OGG1 family.</text>
</comment>
<comment type="catalytic activity">
    <reaction evidence="11">
        <text>2'-deoxyribonucleotide-(2'-deoxyribose 5'-phosphate)-2'-deoxyribonucleotide-DNA = a 3'-end 2'-deoxyribonucleotide-(2,3-dehydro-2,3-deoxyribose 5'-phosphate)-DNA + a 5'-end 5'-phospho-2'-deoxyribonucleoside-DNA + H(+)</text>
        <dbReference type="Rhea" id="RHEA:66592"/>
        <dbReference type="Rhea" id="RHEA-COMP:13180"/>
        <dbReference type="Rhea" id="RHEA-COMP:16897"/>
        <dbReference type="Rhea" id="RHEA-COMP:17067"/>
        <dbReference type="ChEBI" id="CHEBI:15378"/>
        <dbReference type="ChEBI" id="CHEBI:136412"/>
        <dbReference type="ChEBI" id="CHEBI:157695"/>
        <dbReference type="ChEBI" id="CHEBI:167181"/>
        <dbReference type="EC" id="4.2.99.18"/>
    </reaction>
</comment>
<dbReference type="PANTHER" id="PTHR10242">
    <property type="entry name" value="8-OXOGUANINE DNA GLYCOSYLASE"/>
    <property type="match status" value="1"/>
</dbReference>
<dbReference type="InterPro" id="IPR052054">
    <property type="entry name" value="Oxidative_DNA_repair_enzyme"/>
</dbReference>
<dbReference type="Proteomes" id="UP000492821">
    <property type="component" value="Unassembled WGS sequence"/>
</dbReference>
<dbReference type="Gene3D" id="1.10.340.30">
    <property type="entry name" value="Hypothetical protein, domain 2"/>
    <property type="match status" value="1"/>
</dbReference>
<evidence type="ECO:0000256" key="7">
    <source>
        <dbReference type="ARBA" id="ARBA00023239"/>
    </source>
</evidence>
<evidence type="ECO:0000256" key="8">
    <source>
        <dbReference type="ARBA" id="ARBA00023242"/>
    </source>
</evidence>
<dbReference type="EC" id="4.2.99.18" evidence="3"/>
<evidence type="ECO:0000256" key="4">
    <source>
        <dbReference type="ARBA" id="ARBA00022763"/>
    </source>
</evidence>
<dbReference type="Pfam" id="PF07934">
    <property type="entry name" value="OGG_N"/>
    <property type="match status" value="1"/>
</dbReference>
<evidence type="ECO:0000256" key="11">
    <source>
        <dbReference type="ARBA" id="ARBA00044632"/>
    </source>
</evidence>
<dbReference type="GO" id="GO:0003684">
    <property type="term" value="F:damaged DNA binding"/>
    <property type="evidence" value="ECO:0007669"/>
    <property type="project" value="InterPro"/>
</dbReference>
<feature type="domain" description="HhH-GPD" evidence="13">
    <location>
        <begin position="130"/>
        <end position="315"/>
    </location>
</feature>
<sequence>MSRTIRCSTAQLNIGVVLLNGQSFRWRRLPETDPPVITGVACNRVWKLQRPNPNEISFEVLARFPSAENTEDIAVLRDYFQLDVDLEALYAKWADIDPHFETILKQHRDQFEGVRILAQPLVETMFAFICSANNNIKRISNMVNTLAELYGDSVSIASTSGAIEPTETFYDFPSVDQLAVGLPTMEKVLRDRGFGYRAKYIAATVRKLSEVDGGFQTWANDLKSADYSNAKATIKKLDGIGPKVADCICLMALGHHQVVPIDTHVFQITVQHYLPKLGKHKSVTDAVYREMSEYYVEKFGTHAGWAHSVLFSTRLKQFATKPGVVEASVTKTIQKGRKKK</sequence>
<evidence type="ECO:0000256" key="3">
    <source>
        <dbReference type="ARBA" id="ARBA00012720"/>
    </source>
</evidence>
<dbReference type="InterPro" id="IPR023170">
    <property type="entry name" value="HhH_base_excis_C"/>
</dbReference>
<dbReference type="SUPFAM" id="SSF48150">
    <property type="entry name" value="DNA-glycosylase"/>
    <property type="match status" value="1"/>
</dbReference>
<dbReference type="GO" id="GO:0005634">
    <property type="term" value="C:nucleus"/>
    <property type="evidence" value="ECO:0007669"/>
    <property type="project" value="UniProtKB-SubCell"/>
</dbReference>